<keyword evidence="2" id="KW-0521">NADP</keyword>
<dbReference type="InterPro" id="IPR036291">
    <property type="entry name" value="NAD(P)-bd_dom_sf"/>
</dbReference>
<organism evidence="4 5">
    <name type="scientific">Skeletonema marinoi</name>
    <dbReference type="NCBI Taxonomy" id="267567"/>
    <lineage>
        <taxon>Eukaryota</taxon>
        <taxon>Sar</taxon>
        <taxon>Stramenopiles</taxon>
        <taxon>Ochrophyta</taxon>
        <taxon>Bacillariophyta</taxon>
        <taxon>Coscinodiscophyceae</taxon>
        <taxon>Thalassiosirophycidae</taxon>
        <taxon>Thalassiosirales</taxon>
        <taxon>Skeletonemataceae</taxon>
        <taxon>Skeletonema</taxon>
        <taxon>Skeletonema marinoi-dohrnii complex</taxon>
    </lineage>
</organism>
<protein>
    <submittedName>
        <fullName evidence="4">Rossmann-fold NAD(P)-binding domain-containing protein</fullName>
    </submittedName>
</protein>
<dbReference type="AlphaFoldDB" id="A0AAD8YBA7"/>
<dbReference type="SUPFAM" id="SSF51735">
    <property type="entry name" value="NAD(P)-binding Rossmann-fold domains"/>
    <property type="match status" value="1"/>
</dbReference>
<sequence length="354" mass="38659">MMPELRSKVSFTMASSSLTILSFLLSTLGFASALAAAAAPMRSYLITGANKGQGYALCKRILSEYGDTHVYLCSRDVQRGREAKESLLTESECDIHPDRIDVLQLDVTSDTSVQDAMNTVRLNLGPDDKLAGVVSNAGILWGYPLPELMEVCAVGVRRVLDAFVPLCQEEDGRVVVVTSGLGPLMHSYASEEHQNALKSDDCTWDDTISPLITKCISAYETTESSLEERIAAFDKISFPGGPFSDSAPDFHMYGLAKMFGDAYMLHVAKNYPKLRVTSVDPGLVYTDLILKMPKYAGKEIDDTTAQTPEEGVEATMRLLFDDEAGKGEDGSGKLYAMKDGKLVFSDIDKMPQKQ</sequence>
<dbReference type="InterPro" id="IPR002347">
    <property type="entry name" value="SDR_fam"/>
</dbReference>
<dbReference type="Gene3D" id="3.40.50.720">
    <property type="entry name" value="NAD(P)-binding Rossmann-like Domain"/>
    <property type="match status" value="1"/>
</dbReference>
<accession>A0AAD8YBA7</accession>
<gene>
    <name evidence="4" type="ORF">QTG54_006594</name>
</gene>
<proteinExistence type="inferred from homology"/>
<keyword evidence="5" id="KW-1185">Reference proteome</keyword>
<dbReference type="Pfam" id="PF00106">
    <property type="entry name" value="adh_short"/>
    <property type="match status" value="1"/>
</dbReference>
<evidence type="ECO:0000256" key="3">
    <source>
        <dbReference type="ARBA" id="ARBA00023002"/>
    </source>
</evidence>
<dbReference type="PRINTS" id="PR00081">
    <property type="entry name" value="GDHRDH"/>
</dbReference>
<evidence type="ECO:0000313" key="5">
    <source>
        <dbReference type="Proteomes" id="UP001224775"/>
    </source>
</evidence>
<dbReference type="Proteomes" id="UP001224775">
    <property type="component" value="Unassembled WGS sequence"/>
</dbReference>
<dbReference type="EMBL" id="JATAAI010000010">
    <property type="protein sequence ID" value="KAK1742997.1"/>
    <property type="molecule type" value="Genomic_DNA"/>
</dbReference>
<name>A0AAD8YBA7_9STRA</name>
<reference evidence="4" key="1">
    <citation type="submission" date="2023-06" db="EMBL/GenBank/DDBJ databases">
        <title>Survivors Of The Sea: Transcriptome response of Skeletonema marinoi to long-term dormancy.</title>
        <authorList>
            <person name="Pinder M.I.M."/>
            <person name="Kourtchenko O."/>
            <person name="Robertson E.K."/>
            <person name="Larsson T."/>
            <person name="Maumus F."/>
            <person name="Osuna-Cruz C.M."/>
            <person name="Vancaester E."/>
            <person name="Stenow R."/>
            <person name="Vandepoele K."/>
            <person name="Ploug H."/>
            <person name="Bruchert V."/>
            <person name="Godhe A."/>
            <person name="Topel M."/>
        </authorList>
    </citation>
    <scope>NUCLEOTIDE SEQUENCE</scope>
    <source>
        <strain evidence="4">R05AC</strain>
    </source>
</reference>
<dbReference type="PANTHER" id="PTHR43490">
    <property type="entry name" value="(+)-NEOMENTHOL DEHYDROGENASE"/>
    <property type="match status" value="1"/>
</dbReference>
<dbReference type="GO" id="GO:0016491">
    <property type="term" value="F:oxidoreductase activity"/>
    <property type="evidence" value="ECO:0007669"/>
    <property type="project" value="UniProtKB-KW"/>
</dbReference>
<comment type="caution">
    <text evidence="4">The sequence shown here is derived from an EMBL/GenBank/DDBJ whole genome shotgun (WGS) entry which is preliminary data.</text>
</comment>
<evidence type="ECO:0000256" key="2">
    <source>
        <dbReference type="ARBA" id="ARBA00022857"/>
    </source>
</evidence>
<evidence type="ECO:0000256" key="1">
    <source>
        <dbReference type="ARBA" id="ARBA00006484"/>
    </source>
</evidence>
<comment type="similarity">
    <text evidence="1">Belongs to the short-chain dehydrogenases/reductases (SDR) family.</text>
</comment>
<dbReference type="PANTHER" id="PTHR43490:SF99">
    <property type="entry name" value="SHORT-CHAIN DEHYDROGENASE_REDUCTASE"/>
    <property type="match status" value="1"/>
</dbReference>
<evidence type="ECO:0000313" key="4">
    <source>
        <dbReference type="EMBL" id="KAK1742997.1"/>
    </source>
</evidence>
<keyword evidence="3" id="KW-0560">Oxidoreductase</keyword>